<evidence type="ECO:0000256" key="2">
    <source>
        <dbReference type="ARBA" id="ARBA00022695"/>
    </source>
</evidence>
<dbReference type="EC" id="2.7.7.108" evidence="5"/>
<evidence type="ECO:0000256" key="8">
    <source>
        <dbReference type="SAM" id="MobiDB-lite"/>
    </source>
</evidence>
<evidence type="ECO:0000256" key="1">
    <source>
        <dbReference type="ARBA" id="ARBA00022679"/>
    </source>
</evidence>
<evidence type="ECO:0000256" key="6">
    <source>
        <dbReference type="ARBA" id="ARBA00047939"/>
    </source>
</evidence>
<dbReference type="OrthoDB" id="9813719at2"/>
<name>M5K2W8_9HYPH</name>
<dbReference type="PANTHER" id="PTHR39560">
    <property type="entry name" value="PROTEIN ADENYLYLTRANSFERASE FIC-RELATED"/>
    <property type="match status" value="1"/>
</dbReference>
<dbReference type="InterPro" id="IPR003812">
    <property type="entry name" value="Fido"/>
</dbReference>
<dbReference type="PROSITE" id="PS51459">
    <property type="entry name" value="FIDO"/>
    <property type="match status" value="1"/>
</dbReference>
<feature type="domain" description="Fido" evidence="9">
    <location>
        <begin position="51"/>
        <end position="188"/>
    </location>
</feature>
<proteinExistence type="predicted"/>
<reference evidence="10 11" key="1">
    <citation type="journal article" date="2013" name="Gut Pathog.">
        <title>Draft genome of Ochrobactrum intermedium strain M86 isolated from non-ulcer dyspeptic individual from India.</title>
        <authorList>
            <person name="Kulkarni G."/>
            <person name="Dhotre D."/>
            <person name="Dharne M."/>
            <person name="Shetty S."/>
            <person name="Chowdhury S."/>
            <person name="Misra V."/>
            <person name="Misra S."/>
            <person name="Patole M."/>
            <person name="Shouche Y."/>
        </authorList>
    </citation>
    <scope>NUCLEOTIDE SEQUENCE [LARGE SCALE GENOMIC DNA]</scope>
    <source>
        <strain evidence="10 11">M86</strain>
    </source>
</reference>
<keyword evidence="2" id="KW-0548">Nucleotidyltransferase</keyword>
<feature type="compositionally biased region" description="Polar residues" evidence="8">
    <location>
        <begin position="449"/>
        <end position="460"/>
    </location>
</feature>
<sequence>MFDPFGDFASRGYLRNHAAQKDLGKIKSLEHAAFRGNVLKALTALEGREHLVYDDLKEVHAMLFSDVYPWAGQDRRENAPDLDITKAGIKGLFSDPMDIELAASHALERGQKVAIMRQKPGEIMGYLAHAHPFLDGNGRTIMIVHSELCRRAGIHIDWSGTEKSAYLDALTKELQNPGRGHLDTYLQPFVRTGGVERGADAHSLQALAGLGPETMNTVPSPLIPSREIDTHVTRAEIDAAALDNRYFAQTRSALQLTAERVFADPSKILDAAERAAFEGRIGDSSLADSLTSNPAQFGEFRGRDGRFSSREERQEHRNAVAQQYALKSQIREFVALVHSIRQQLSQGKHELARRSLHAVPQPSEALSEAIRSGKPLSEDQSIELKSVVKAFEQRFGDDAGNLRSHAKLKSGLAETHGIDQSTLQEARNTLRMLDKGVAQMRDEQRARVNEQSQDRSGPVR</sequence>
<protein>
    <recommendedName>
        <fullName evidence="5">protein adenylyltransferase</fullName>
        <ecNumber evidence="5">2.7.7.108</ecNumber>
    </recommendedName>
</protein>
<dbReference type="Pfam" id="PF17841">
    <property type="entry name" value="Bep_C_terminal"/>
    <property type="match status" value="1"/>
</dbReference>
<dbReference type="RefSeq" id="WP_006470230.1">
    <property type="nucleotide sequence ID" value="NZ_AOGE01000001.1"/>
</dbReference>
<feature type="region of interest" description="Disordered" evidence="8">
    <location>
        <begin position="438"/>
        <end position="460"/>
    </location>
</feature>
<evidence type="ECO:0000256" key="4">
    <source>
        <dbReference type="ARBA" id="ARBA00022840"/>
    </source>
</evidence>
<evidence type="ECO:0000313" key="10">
    <source>
        <dbReference type="EMBL" id="ELT51204.1"/>
    </source>
</evidence>
<keyword evidence="4" id="KW-0067">ATP-binding</keyword>
<gene>
    <name evidence="10" type="ORF">D584_00105</name>
</gene>
<evidence type="ECO:0000259" key="9">
    <source>
        <dbReference type="PROSITE" id="PS51459"/>
    </source>
</evidence>
<dbReference type="GO" id="GO:0051302">
    <property type="term" value="P:regulation of cell division"/>
    <property type="evidence" value="ECO:0007669"/>
    <property type="project" value="TreeGrafter"/>
</dbReference>
<keyword evidence="3" id="KW-0547">Nucleotide-binding</keyword>
<dbReference type="SUPFAM" id="SSF140931">
    <property type="entry name" value="Fic-like"/>
    <property type="match status" value="1"/>
</dbReference>
<dbReference type="InterPro" id="IPR036597">
    <property type="entry name" value="Fido-like_dom_sf"/>
</dbReference>
<comment type="catalytic activity">
    <reaction evidence="7">
        <text>L-tyrosyl-[protein] + ATP = O-(5'-adenylyl)-L-tyrosyl-[protein] + diphosphate</text>
        <dbReference type="Rhea" id="RHEA:54288"/>
        <dbReference type="Rhea" id="RHEA-COMP:10136"/>
        <dbReference type="Rhea" id="RHEA-COMP:13846"/>
        <dbReference type="ChEBI" id="CHEBI:30616"/>
        <dbReference type="ChEBI" id="CHEBI:33019"/>
        <dbReference type="ChEBI" id="CHEBI:46858"/>
        <dbReference type="ChEBI" id="CHEBI:83624"/>
        <dbReference type="EC" id="2.7.7.108"/>
    </reaction>
</comment>
<dbReference type="AlphaFoldDB" id="M5K2W8"/>
<evidence type="ECO:0000313" key="11">
    <source>
        <dbReference type="Proteomes" id="UP000011971"/>
    </source>
</evidence>
<dbReference type="GO" id="GO:0005524">
    <property type="term" value="F:ATP binding"/>
    <property type="evidence" value="ECO:0007669"/>
    <property type="project" value="UniProtKB-KW"/>
</dbReference>
<dbReference type="InterPro" id="IPR041533">
    <property type="entry name" value="Bep_BID"/>
</dbReference>
<feature type="compositionally biased region" description="Basic and acidic residues" evidence="8">
    <location>
        <begin position="300"/>
        <end position="313"/>
    </location>
</feature>
<accession>M5K2W8</accession>
<dbReference type="Pfam" id="PF02661">
    <property type="entry name" value="Fic"/>
    <property type="match status" value="1"/>
</dbReference>
<dbReference type="PATRIC" id="fig|1234597.4.peg.23"/>
<feature type="region of interest" description="Disordered" evidence="8">
    <location>
        <begin position="292"/>
        <end position="313"/>
    </location>
</feature>
<organism evidence="10 11">
    <name type="scientific">Brucella intermedia M86</name>
    <dbReference type="NCBI Taxonomy" id="1234597"/>
    <lineage>
        <taxon>Bacteria</taxon>
        <taxon>Pseudomonadati</taxon>
        <taxon>Pseudomonadota</taxon>
        <taxon>Alphaproteobacteria</taxon>
        <taxon>Hyphomicrobiales</taxon>
        <taxon>Brucellaceae</taxon>
        <taxon>Brucella/Ochrobactrum group</taxon>
        <taxon>Brucella</taxon>
    </lineage>
</organism>
<evidence type="ECO:0000256" key="3">
    <source>
        <dbReference type="ARBA" id="ARBA00022741"/>
    </source>
</evidence>
<dbReference type="Gene3D" id="1.10.3290.10">
    <property type="entry name" value="Fido-like domain"/>
    <property type="match status" value="1"/>
</dbReference>
<dbReference type="EMBL" id="AOGE01000001">
    <property type="protein sequence ID" value="ELT51204.1"/>
    <property type="molecule type" value="Genomic_DNA"/>
</dbReference>
<comment type="caution">
    <text evidence="10">The sequence shown here is derived from an EMBL/GenBank/DDBJ whole genome shotgun (WGS) entry which is preliminary data.</text>
</comment>
<keyword evidence="1" id="KW-0808">Transferase</keyword>
<evidence type="ECO:0000256" key="7">
    <source>
        <dbReference type="ARBA" id="ARBA00048696"/>
    </source>
</evidence>
<comment type="catalytic activity">
    <reaction evidence="6">
        <text>L-threonyl-[protein] + ATP = 3-O-(5'-adenylyl)-L-threonyl-[protein] + diphosphate</text>
        <dbReference type="Rhea" id="RHEA:54292"/>
        <dbReference type="Rhea" id="RHEA-COMP:11060"/>
        <dbReference type="Rhea" id="RHEA-COMP:13847"/>
        <dbReference type="ChEBI" id="CHEBI:30013"/>
        <dbReference type="ChEBI" id="CHEBI:30616"/>
        <dbReference type="ChEBI" id="CHEBI:33019"/>
        <dbReference type="ChEBI" id="CHEBI:138113"/>
        <dbReference type="EC" id="2.7.7.108"/>
    </reaction>
</comment>
<dbReference type="PANTHER" id="PTHR39560:SF1">
    <property type="entry name" value="PROTEIN ADENYLYLTRANSFERASE FIC-RELATED"/>
    <property type="match status" value="1"/>
</dbReference>
<evidence type="ECO:0000256" key="5">
    <source>
        <dbReference type="ARBA" id="ARBA00034531"/>
    </source>
</evidence>
<dbReference type="GO" id="GO:0070733">
    <property type="term" value="F:AMPylase activity"/>
    <property type="evidence" value="ECO:0007669"/>
    <property type="project" value="UniProtKB-EC"/>
</dbReference>
<dbReference type="Proteomes" id="UP000011971">
    <property type="component" value="Unassembled WGS sequence"/>
</dbReference>